<evidence type="ECO:0000313" key="3">
    <source>
        <dbReference type="Proteomes" id="UP000236161"/>
    </source>
</evidence>
<dbReference type="Gene3D" id="2.40.50.140">
    <property type="entry name" value="Nucleic acid-binding proteins"/>
    <property type="match status" value="2"/>
</dbReference>
<reference evidence="2 3" key="1">
    <citation type="journal article" date="2017" name="Nature">
        <title>The Apostasia genome and the evolution of orchids.</title>
        <authorList>
            <person name="Zhang G.Q."/>
            <person name="Liu K.W."/>
            <person name="Li Z."/>
            <person name="Lohaus R."/>
            <person name="Hsiao Y.Y."/>
            <person name="Niu S.C."/>
            <person name="Wang J.Y."/>
            <person name="Lin Y.C."/>
            <person name="Xu Q."/>
            <person name="Chen L.J."/>
            <person name="Yoshida K."/>
            <person name="Fujiwara S."/>
            <person name="Wang Z.W."/>
            <person name="Zhang Y.Q."/>
            <person name="Mitsuda N."/>
            <person name="Wang M."/>
            <person name="Liu G.H."/>
            <person name="Pecoraro L."/>
            <person name="Huang H.X."/>
            <person name="Xiao X.J."/>
            <person name="Lin M."/>
            <person name="Wu X.Y."/>
            <person name="Wu W.L."/>
            <person name="Chen Y.Y."/>
            <person name="Chang S.B."/>
            <person name="Sakamoto S."/>
            <person name="Ohme-Takagi M."/>
            <person name="Yagi M."/>
            <person name="Zeng S.J."/>
            <person name="Shen C.Y."/>
            <person name="Yeh C.M."/>
            <person name="Luo Y.B."/>
            <person name="Tsai W.C."/>
            <person name="Van de Peer Y."/>
            <person name="Liu Z.J."/>
        </authorList>
    </citation>
    <scope>NUCLEOTIDE SEQUENCE [LARGE SCALE GENOMIC DNA]</scope>
    <source>
        <strain evidence="3">cv. Shenzhen</strain>
        <tissue evidence="2">Stem</tissue>
    </source>
</reference>
<dbReference type="PANTHER" id="PTHR47165:SF4">
    <property type="entry name" value="OS03G0429900 PROTEIN"/>
    <property type="match status" value="1"/>
</dbReference>
<keyword evidence="3" id="KW-1185">Reference proteome</keyword>
<dbReference type="PANTHER" id="PTHR47165">
    <property type="entry name" value="OS03G0429900 PROTEIN"/>
    <property type="match status" value="1"/>
</dbReference>
<dbReference type="CDD" id="cd04480">
    <property type="entry name" value="RPA1_DBD_A_like"/>
    <property type="match status" value="1"/>
</dbReference>
<dbReference type="InterPro" id="IPR012340">
    <property type="entry name" value="NA-bd_OB-fold"/>
</dbReference>
<name>A0A2I0A9W6_9ASPA</name>
<evidence type="ECO:0000259" key="1">
    <source>
        <dbReference type="Pfam" id="PF02721"/>
    </source>
</evidence>
<evidence type="ECO:0000313" key="2">
    <source>
        <dbReference type="EMBL" id="PKA52315.1"/>
    </source>
</evidence>
<dbReference type="STRING" id="1088818.A0A2I0A9W6"/>
<dbReference type="AlphaFoldDB" id="A0A2I0A9W6"/>
<organism evidence="2 3">
    <name type="scientific">Apostasia shenzhenica</name>
    <dbReference type="NCBI Taxonomy" id="1088818"/>
    <lineage>
        <taxon>Eukaryota</taxon>
        <taxon>Viridiplantae</taxon>
        <taxon>Streptophyta</taxon>
        <taxon>Embryophyta</taxon>
        <taxon>Tracheophyta</taxon>
        <taxon>Spermatophyta</taxon>
        <taxon>Magnoliopsida</taxon>
        <taxon>Liliopsida</taxon>
        <taxon>Asparagales</taxon>
        <taxon>Orchidaceae</taxon>
        <taxon>Apostasioideae</taxon>
        <taxon>Apostasia</taxon>
    </lineage>
</organism>
<accession>A0A2I0A9W6</accession>
<dbReference type="InterPro" id="IPR003871">
    <property type="entry name" value="RFA1B/D_OB_1st"/>
</dbReference>
<dbReference type="EMBL" id="KZ452008">
    <property type="protein sequence ID" value="PKA52315.1"/>
    <property type="molecule type" value="Genomic_DNA"/>
</dbReference>
<protein>
    <recommendedName>
        <fullName evidence="1">Replication protein A 70 kDa DNA-binding subunit B/D first OB fold domain-containing protein</fullName>
    </recommendedName>
</protein>
<dbReference type="Pfam" id="PF02721">
    <property type="entry name" value="DUF223"/>
    <property type="match status" value="1"/>
</dbReference>
<gene>
    <name evidence="2" type="ORF">AXF42_Ash010211</name>
</gene>
<dbReference type="OrthoDB" id="1725660at2759"/>
<dbReference type="Proteomes" id="UP000236161">
    <property type="component" value="Unassembled WGS sequence"/>
</dbReference>
<proteinExistence type="predicted"/>
<dbReference type="SUPFAM" id="SSF50249">
    <property type="entry name" value="Nucleic acid-binding proteins"/>
    <property type="match status" value="1"/>
</dbReference>
<sequence length="216" mass="24750">MQMTSTSTLLSTISIGIMKDSLKVLVLKKANARLSRNDKTIFQTYIFCDEQGKEIQGICYENDVEKFDSTLREGAIYYISNVVVSIIDPQYRITSNDKQIKLTSKTEVIKATDDTSINLPQMSYTKIGDLSSLKPLTISFWDNFAKIQASEIAKLLNKKMPVILATRLRRTTYRDFSLSTTSTSTILINPTTLRSEELQIWYVFHYLYEFASKNNF</sequence>
<feature type="domain" description="Replication protein A 70 kDa DNA-binding subunit B/D first OB fold" evidence="1">
    <location>
        <begin position="16"/>
        <end position="110"/>
    </location>
</feature>